<feature type="signal peptide" evidence="3">
    <location>
        <begin position="1"/>
        <end position="20"/>
    </location>
</feature>
<keyword evidence="1" id="KW-0863">Zinc-finger</keyword>
<sequence length="2118" mass="237136">MSTFILAMNWLLQDITSSFGNISTANRDQGRRISQKKKPSIEIATINASFCSCIYLPLRNAQAFYFTTSNASCCWRKTNKFPAGDEHCTSPLQAVTLVGANVRYIDNFDLDVVCLESMDARLIHVPPPSPDEVSDNTGIVEKRAKADIGHLLVRIDDHIIKQLAQLNALAKLPIIAADQLKRSLLFGNHGGQPQLPTKHCASRVFDQLKVSCSCIDAVIEMQPPNEWKSVDNHCLRLAILQRNTSAQVRYTRSSTQSISQNEYNIQNKVPLPNALFESELQYHDCVCVAEADVEGFEVSATFYPHAALPTISQQVSIDRTFYGQASQLNLKLCSPSLSQIICASVKRLHVYEVIGSESSPSLLSIPVHDFSIHDTPNNDTIWPMLHTYQYNYNVGETLEILNGSGKFCRVERNDRVKSEKLELISIQLCRATSAIQIYWSPIFQWLQESLNVRIQRGIEYFKSSISGGSTNQSVYNCRKTRIRFLVDSNTTATFHTCLGKQTVMHTFIENGLDVSMSITKYRSKESSEMRGLKPNVLIKAGRVMASLNDITTPTFVFGDLNFNNFTRRATSDEVQEYVQQNNARSGDLANEIVTDWEGEPMKEVFDLSMSSCNAKFHPRLLFGAVIDDLLLTPRALDAGLDSLKGNAVKRERKYQLMSIKVVFSFLDISLLDFTSTTNNNVSLEMDDLVLQDVARAYFESIYVEIERNAPPHITQSQIAALDEDTSYMHTYGPSIQGGRLQKITIAHVVITLIPLNLSAPMLRIKNFDMTGFLFLTGISADTPGICEGRISDDLLLCQHVLSSSSYRSHHNCGCYGISSHSSGIPVKVYTDCKVRCNELDVTYGQVMNLSIAPLMECIQRLLPPPQPSSNDQIDTPAPLNWWDNVRFFVHGNASIYADELSVRWLLDSQYLLDHSILIICNMCLVDYNLGCFGIDATELNISLPGNSYDMSVHPSRKRCSQNHSLPQQLDTSQEERHPVIYIPSISTKITFEWKMLSACAAANSNEHHSPYVNCKSKDKFSAFRSDGLSVVKFGFDLPGAHSVGNWILLRIDLLPWFTHVNSIIEPSSASDDSKAESLPRFHGVEVEVNIKKLQLASWFTCNEKEIEDWDDESEGACITVKSLQYNASSGNKDLIIEGPVKGALLDVSEFLESLEHYDSDDEEMKAIEKACQNYGRDDTADVNPVNWDEILTDDASDDTSPFSKLQELLQGINELDYVIHSGQIDITNKSLQSIIADSRTSFGSEEFAGVNKTTWSILVSQLKILWTLDIRDQLMALTQDLMYTIGFMRAQMRQSQLLVEEGVDASNAEDNSESTSIQKATEEGVEVTLSHGNSGPAGKSMLEYLLRRSSSFDLNVYDTKATTEIHDNGMGSHHSEQKESNCSNPCLPTIDIHFSNPQIQLHRKSTGGSIILAMEGAHVEGRKFVRFLVDSHKVKGNVTPSDLIRRTGKLFHTAIVNQRSLYNFFSSISTEHAYTLTNMQAYSLNTRVDVSAGLRWLEVCIPTNKFAKVAESTRALTYLEERFGITPQENRERSTCSGSSESPNNSCAANETHQYIYPPYLRHHEPLAFMLTGFCSPILEKFTFKSLQSFHRPPIHYSSEELLAFINQGMVFREASEMVDEVDLKIDLLHITLDSYQFKNTFDIIRNVLLEPPPRKHRSFGGEENEPQTPSNRVRVSSVAAMEMEEVLASDSIHRGKYGREKLRAAAMNLLRDLEDRHVSGSTLVRRISYTLKKLKWCINSPDSIDNVEIAFTGFFGQHEYCFDGSVSTQFSLEDVRVSSTKPGPDAISFPDPTTIMKPVLDERSPCVKCGSRFDHSMNELNSCSFHDGTFTSGGWSCCHATDRTSRGCKNGPHRGKEKAALVRIEALPRIVEGITLYSHFEVNIFPEIAHTTSVQISKSLSKLFMNYFFVGGEDEERNADAFASGSNESISYQSDTTSRQKSLLIGGKGSPRETTRHVGDDVSESVAEDNAQNELVLIKVWRVGYINVEISLAGFRRLPQRTVEIRVHDYSKAYKIGSWSYIGRKYLTYLIHETLKSVTGSAIFGRKLTGNATAENESNQSDVLLSNPSFETESESFIGRQLRSRPMGAETFLGTTPARHSKAKAKPKTKVSFSTKK</sequence>
<dbReference type="Pfam" id="PF00779">
    <property type="entry name" value="BTK"/>
    <property type="match status" value="1"/>
</dbReference>
<evidence type="ECO:0000313" key="4">
    <source>
        <dbReference type="EMBL" id="KAL3774184.1"/>
    </source>
</evidence>
<keyword evidence="5" id="KW-1185">Reference proteome</keyword>
<feature type="region of interest" description="Disordered" evidence="2">
    <location>
        <begin position="1529"/>
        <end position="1548"/>
    </location>
</feature>
<dbReference type="PANTHER" id="PTHR15678">
    <property type="entry name" value="ANTIGEN MLAA-22-RELATED"/>
    <property type="match status" value="1"/>
</dbReference>
<dbReference type="InterPro" id="IPR045167">
    <property type="entry name" value="Hobbit"/>
</dbReference>
<evidence type="ECO:0000256" key="3">
    <source>
        <dbReference type="SAM" id="SignalP"/>
    </source>
</evidence>
<feature type="region of interest" description="Disordered" evidence="2">
    <location>
        <begin position="2092"/>
        <end position="2118"/>
    </location>
</feature>
<dbReference type="GO" id="GO:0008270">
    <property type="term" value="F:zinc ion binding"/>
    <property type="evidence" value="ECO:0007669"/>
    <property type="project" value="UniProtKB-KW"/>
</dbReference>
<reference evidence="4 5" key="1">
    <citation type="submission" date="2024-10" db="EMBL/GenBank/DDBJ databases">
        <title>Updated reference genomes for cyclostephanoid diatoms.</title>
        <authorList>
            <person name="Roberts W.R."/>
            <person name="Alverson A.J."/>
        </authorList>
    </citation>
    <scope>NUCLEOTIDE SEQUENCE [LARGE SCALE GENOMIC DNA]</scope>
    <source>
        <strain evidence="4 5">AJA010-31</strain>
    </source>
</reference>
<keyword evidence="1" id="KW-0479">Metal-binding</keyword>
<feature type="compositionally biased region" description="Polar residues" evidence="2">
    <location>
        <begin position="1535"/>
        <end position="1548"/>
    </location>
</feature>
<dbReference type="PANTHER" id="PTHR15678:SF6">
    <property type="entry name" value="BRIDGE-LIKE LIPID TRANSFER PROTEIN FAMILY MEMBER 2"/>
    <property type="match status" value="1"/>
</dbReference>
<evidence type="ECO:0000256" key="1">
    <source>
        <dbReference type="PROSITE-ProRule" id="PRU00432"/>
    </source>
</evidence>
<organism evidence="4 5">
    <name type="scientific">Cyclotella atomus</name>
    <dbReference type="NCBI Taxonomy" id="382360"/>
    <lineage>
        <taxon>Eukaryota</taxon>
        <taxon>Sar</taxon>
        <taxon>Stramenopiles</taxon>
        <taxon>Ochrophyta</taxon>
        <taxon>Bacillariophyta</taxon>
        <taxon>Coscinodiscophyceae</taxon>
        <taxon>Thalassiosirophycidae</taxon>
        <taxon>Stephanodiscales</taxon>
        <taxon>Stephanodiscaceae</taxon>
        <taxon>Cyclotella</taxon>
    </lineage>
</organism>
<feature type="compositionally biased region" description="Basic and acidic residues" evidence="2">
    <location>
        <begin position="1951"/>
        <end position="1961"/>
    </location>
</feature>
<dbReference type="PROSITE" id="PS51113">
    <property type="entry name" value="ZF_BTK"/>
    <property type="match status" value="1"/>
</dbReference>
<comment type="caution">
    <text evidence="4">The sequence shown here is derived from an EMBL/GenBank/DDBJ whole genome shotgun (WGS) entry which is preliminary data.</text>
</comment>
<keyword evidence="3" id="KW-0732">Signal</keyword>
<evidence type="ECO:0000313" key="5">
    <source>
        <dbReference type="Proteomes" id="UP001530400"/>
    </source>
</evidence>
<accession>A0ABD3NDT6</accession>
<dbReference type="EMBL" id="JALLPJ020001206">
    <property type="protein sequence ID" value="KAL3774184.1"/>
    <property type="molecule type" value="Genomic_DNA"/>
</dbReference>
<dbReference type="Proteomes" id="UP001530400">
    <property type="component" value="Unassembled WGS sequence"/>
</dbReference>
<protein>
    <submittedName>
        <fullName evidence="4">Uncharacterized protein</fullName>
    </submittedName>
</protein>
<keyword evidence="1" id="KW-0862">Zinc</keyword>
<evidence type="ECO:0000256" key="2">
    <source>
        <dbReference type="SAM" id="MobiDB-lite"/>
    </source>
</evidence>
<proteinExistence type="predicted"/>
<name>A0ABD3NDT6_9STRA</name>
<feature type="region of interest" description="Disordered" evidence="2">
    <location>
        <begin position="1303"/>
        <end position="1323"/>
    </location>
</feature>
<gene>
    <name evidence="4" type="ORF">ACHAWO_000464</name>
</gene>
<feature type="chain" id="PRO_5044815882" evidence="3">
    <location>
        <begin position="21"/>
        <end position="2118"/>
    </location>
</feature>
<dbReference type="InterPro" id="IPR001562">
    <property type="entry name" value="Znf_Btk_motif"/>
</dbReference>
<feature type="compositionally biased region" description="Basic residues" evidence="2">
    <location>
        <begin position="2100"/>
        <end position="2118"/>
    </location>
</feature>
<dbReference type="Gene3D" id="4.10.1130.10">
    <property type="entry name" value="btk motif of tyrosine-protein kinase itk"/>
    <property type="match status" value="1"/>
</dbReference>
<feature type="region of interest" description="Disordered" evidence="2">
    <location>
        <begin position="1943"/>
        <end position="1965"/>
    </location>
</feature>
<dbReference type="Pfam" id="PF10344">
    <property type="entry name" value="Hobbit"/>
    <property type="match status" value="1"/>
</dbReference>